<dbReference type="PROSITE" id="PS51257">
    <property type="entry name" value="PROKAR_LIPOPROTEIN"/>
    <property type="match status" value="1"/>
</dbReference>
<evidence type="ECO:0000313" key="1">
    <source>
        <dbReference type="EMBL" id="SVE33635.1"/>
    </source>
</evidence>
<reference evidence="1" key="1">
    <citation type="submission" date="2018-05" db="EMBL/GenBank/DDBJ databases">
        <authorList>
            <person name="Lanie J.A."/>
            <person name="Ng W.-L."/>
            <person name="Kazmierczak K.M."/>
            <person name="Andrzejewski T.M."/>
            <person name="Davidsen T.M."/>
            <person name="Wayne K.J."/>
            <person name="Tettelin H."/>
            <person name="Glass J.I."/>
            <person name="Rusch D."/>
            <person name="Podicherti R."/>
            <person name="Tsui H.-C.T."/>
            <person name="Winkler M.E."/>
        </authorList>
    </citation>
    <scope>NUCLEOTIDE SEQUENCE</scope>
</reference>
<gene>
    <name evidence="1" type="ORF">METZ01_LOCUS486489</name>
</gene>
<dbReference type="AlphaFoldDB" id="A0A383CPA7"/>
<feature type="non-terminal residue" evidence="1">
    <location>
        <position position="50"/>
    </location>
</feature>
<proteinExistence type="predicted"/>
<sequence>MELRGVTYLLLFVSTACTNAPVPEPVAQSTAIVYDGAQVIIGDQAEPIQA</sequence>
<accession>A0A383CPA7</accession>
<protein>
    <submittedName>
        <fullName evidence="1">Uncharacterized protein</fullName>
    </submittedName>
</protein>
<organism evidence="1">
    <name type="scientific">marine metagenome</name>
    <dbReference type="NCBI Taxonomy" id="408172"/>
    <lineage>
        <taxon>unclassified sequences</taxon>
        <taxon>metagenomes</taxon>
        <taxon>ecological metagenomes</taxon>
    </lineage>
</organism>
<name>A0A383CPA7_9ZZZZ</name>
<dbReference type="EMBL" id="UINC01210255">
    <property type="protein sequence ID" value="SVE33635.1"/>
    <property type="molecule type" value="Genomic_DNA"/>
</dbReference>